<feature type="transmembrane region" description="Helical" evidence="1">
    <location>
        <begin position="74"/>
        <end position="97"/>
    </location>
</feature>
<feature type="transmembrane region" description="Helical" evidence="1">
    <location>
        <begin position="9"/>
        <end position="29"/>
    </location>
</feature>
<reference evidence="3 4" key="1">
    <citation type="submission" date="2020-04" db="EMBL/GenBank/DDBJ databases">
        <title>Advantages and limits of metagenomic assembly and binning of a giant virus.</title>
        <authorList>
            <person name="Schulz F."/>
            <person name="Andreani J."/>
            <person name="Francis R."/>
            <person name="Boudjemaa H."/>
            <person name="Bou Khalil J.Y."/>
            <person name="Lee J."/>
            <person name="La Scola B."/>
            <person name="Woyke T."/>
        </authorList>
    </citation>
    <scope>NUCLEOTIDE SEQUENCE [LARGE SCALE GENOMIC DNA]</scope>
    <source>
        <strain evidence="3 4">FV1/VV64</strain>
    </source>
</reference>
<dbReference type="InterPro" id="IPR006694">
    <property type="entry name" value="Fatty_acid_hydroxylase"/>
</dbReference>
<feature type="domain" description="Fatty acid hydroxylase" evidence="2">
    <location>
        <begin position="113"/>
        <end position="253"/>
    </location>
</feature>
<evidence type="ECO:0000313" key="3">
    <source>
        <dbReference type="EMBL" id="QKF93488.1"/>
    </source>
</evidence>
<keyword evidence="1" id="KW-0812">Transmembrane</keyword>
<keyword evidence="1" id="KW-1133">Transmembrane helix</keyword>
<dbReference type="EMBL" id="MT418680">
    <property type="protein sequence ID" value="QKF93488.1"/>
    <property type="molecule type" value="Genomic_DNA"/>
</dbReference>
<protein>
    <submittedName>
        <fullName evidence="3">Fatty acid hydroxylase</fullName>
    </submittedName>
</protein>
<evidence type="ECO:0000313" key="4">
    <source>
        <dbReference type="Proteomes" id="UP001162001"/>
    </source>
</evidence>
<feature type="transmembrane region" description="Helical" evidence="1">
    <location>
        <begin position="192"/>
        <end position="212"/>
    </location>
</feature>
<dbReference type="GO" id="GO:0016491">
    <property type="term" value="F:oxidoreductase activity"/>
    <property type="evidence" value="ECO:0007669"/>
    <property type="project" value="InterPro"/>
</dbReference>
<dbReference type="Proteomes" id="UP001162001">
    <property type="component" value="Segment"/>
</dbReference>
<dbReference type="Pfam" id="PF04116">
    <property type="entry name" value="FA_hydroxylase"/>
    <property type="match status" value="1"/>
</dbReference>
<gene>
    <name evidence="3" type="ORF">Fadolivirus_1_30</name>
</gene>
<name>A0A7D3UNN9_9VIRU</name>
<dbReference type="GO" id="GO:0008610">
    <property type="term" value="P:lipid biosynthetic process"/>
    <property type="evidence" value="ECO:0007669"/>
    <property type="project" value="InterPro"/>
</dbReference>
<accession>A0A7D3UNN9</accession>
<keyword evidence="4" id="KW-1185">Reference proteome</keyword>
<proteinExistence type="predicted"/>
<feature type="transmembrane region" description="Helical" evidence="1">
    <location>
        <begin position="35"/>
        <end position="54"/>
    </location>
</feature>
<evidence type="ECO:0000256" key="1">
    <source>
        <dbReference type="SAM" id="Phobius"/>
    </source>
</evidence>
<evidence type="ECO:0000259" key="2">
    <source>
        <dbReference type="Pfam" id="PF04116"/>
    </source>
</evidence>
<sequence length="276" mass="31979">MKEQLSNPLLGIFAHFGSTICFITLLSFIHFSVQYIILSFFLAGIPFMLLVLYLERKYPIVHMPPVTFNDIIGAFYDTAFYGLLIGPISISIIWNLLQFIHNKDAIFDINGIILNLILTDLGYYIIHRNLYHANIYDGFMYYFYHIHNPHHLVKYLDFLRGNHSTLLDNGVLGFQLCGAVSGYLLGLNLESIMFSYLIIILLQIVHHANFTFNIGPLRYIFVDSHVHKIHHCIGGNKVNFAGVFSFLDLLFGTYYENHNLCANELHFNNNPYLRWF</sequence>
<organism evidence="3 4">
    <name type="scientific">Fadolivirus FV1/VV64</name>
    <dbReference type="NCBI Taxonomy" id="3070911"/>
    <lineage>
        <taxon>Viruses</taxon>
        <taxon>Varidnaviria</taxon>
        <taxon>Bamfordvirae</taxon>
        <taxon>Nucleocytoviricota</taxon>
        <taxon>Megaviricetes</taxon>
        <taxon>Imitervirales</taxon>
        <taxon>Mimiviridae</taxon>
        <taxon>Klosneuvirinae</taxon>
        <taxon>Fadolivirus</taxon>
        <taxon>Fadolivirus algeromassiliense</taxon>
    </lineage>
</organism>
<keyword evidence="1" id="KW-0472">Membrane</keyword>
<dbReference type="GO" id="GO:0005506">
    <property type="term" value="F:iron ion binding"/>
    <property type="evidence" value="ECO:0007669"/>
    <property type="project" value="InterPro"/>
</dbReference>
<feature type="transmembrane region" description="Helical" evidence="1">
    <location>
        <begin position="109"/>
        <end position="126"/>
    </location>
</feature>